<name>A0ABU5L7A0_9RICK</name>
<protein>
    <submittedName>
        <fullName evidence="2">LD-carboxypeptidase N-terminal domain protein</fullName>
    </submittedName>
</protein>
<proteinExistence type="predicted"/>
<comment type="caution">
    <text evidence="2">The sequence shown here is derived from an EMBL/GenBank/DDBJ whole genome shotgun (WGS) entry which is preliminary data.</text>
</comment>
<dbReference type="PANTHER" id="PTHR30237:SF5">
    <property type="entry name" value="CARBOXYPEPTIDASE VC_A0337-RELATED"/>
    <property type="match status" value="1"/>
</dbReference>
<dbReference type="InterPro" id="IPR027478">
    <property type="entry name" value="LdcA_N"/>
</dbReference>
<keyword evidence="3" id="KW-1185">Reference proteome</keyword>
<dbReference type="RefSeq" id="WP_322497492.1">
    <property type="nucleotide sequence ID" value="NZ_JARGYT010000014.1"/>
</dbReference>
<evidence type="ECO:0000313" key="2">
    <source>
        <dbReference type="EMBL" id="MDZ5761999.1"/>
    </source>
</evidence>
<sequence length="145" mass="15824">MSIKQVIGIVAPSSPVPDGLIKQSVEYCQRLGFKVKTGRHLDKKELFAAGRDEERAADIMDFIKDPEVSVIITTNGGTCSIRTLPLLDYDLITQNPKLIVGYSDTTALQVGIYAKTGALSVTGFNCSDIKTELSQETHCRLFCIA</sequence>
<dbReference type="PANTHER" id="PTHR30237">
    <property type="entry name" value="MURAMOYLTETRAPEPTIDE CARBOXYPEPTIDASE"/>
    <property type="match status" value="1"/>
</dbReference>
<dbReference type="Pfam" id="PF02016">
    <property type="entry name" value="Peptidase_S66"/>
    <property type="match status" value="1"/>
</dbReference>
<evidence type="ECO:0000313" key="3">
    <source>
        <dbReference type="Proteomes" id="UP001293791"/>
    </source>
</evidence>
<evidence type="ECO:0000259" key="1">
    <source>
        <dbReference type="Pfam" id="PF02016"/>
    </source>
</evidence>
<dbReference type="Gene3D" id="3.40.50.10740">
    <property type="entry name" value="Class I glutamine amidotransferase-like"/>
    <property type="match status" value="1"/>
</dbReference>
<dbReference type="SUPFAM" id="SSF52317">
    <property type="entry name" value="Class I glutamine amidotransferase-like"/>
    <property type="match status" value="1"/>
</dbReference>
<accession>A0ABU5L7A0</accession>
<reference evidence="2 3" key="1">
    <citation type="submission" date="2023-02" db="EMBL/GenBank/DDBJ databases">
        <title>Host association and intracellularity evolved multiple times independently in the Rickettsiales.</title>
        <authorList>
            <person name="Castelli M."/>
            <person name="Nardi T."/>
            <person name="Gammuto L."/>
            <person name="Bellinzona G."/>
            <person name="Sabaneyeva E."/>
            <person name="Potekhin A."/>
            <person name="Serra V."/>
            <person name="Petroni G."/>
            <person name="Sassera D."/>
        </authorList>
    </citation>
    <scope>NUCLEOTIDE SEQUENCE [LARGE SCALE GENOMIC DNA]</scope>
    <source>
        <strain evidence="2 3">BOD18</strain>
    </source>
</reference>
<dbReference type="EMBL" id="JARGYT010000014">
    <property type="protein sequence ID" value="MDZ5761999.1"/>
    <property type="molecule type" value="Genomic_DNA"/>
</dbReference>
<dbReference type="InterPro" id="IPR003507">
    <property type="entry name" value="S66_fam"/>
</dbReference>
<dbReference type="Proteomes" id="UP001293791">
    <property type="component" value="Unassembled WGS sequence"/>
</dbReference>
<dbReference type="InterPro" id="IPR040449">
    <property type="entry name" value="Peptidase_S66_N"/>
</dbReference>
<feature type="domain" description="LD-carboxypeptidase N-terminal" evidence="1">
    <location>
        <begin position="7"/>
        <end position="123"/>
    </location>
</feature>
<organism evidence="2 3">
    <name type="scientific">Candidatus Cyrtobacter comes</name>
    <dbReference type="NCBI Taxonomy" id="675776"/>
    <lineage>
        <taxon>Bacteria</taxon>
        <taxon>Pseudomonadati</taxon>
        <taxon>Pseudomonadota</taxon>
        <taxon>Alphaproteobacteria</taxon>
        <taxon>Rickettsiales</taxon>
        <taxon>Candidatus Midichloriaceae</taxon>
        <taxon>Candidatus Cyrtobacter</taxon>
    </lineage>
</organism>
<dbReference type="InterPro" id="IPR029062">
    <property type="entry name" value="Class_I_gatase-like"/>
</dbReference>
<gene>
    <name evidence="2" type="ORF">Cyrtocomes_00365</name>
</gene>